<comment type="caution">
    <text evidence="1">The sequence shown here is derived from an EMBL/GenBank/DDBJ whole genome shotgun (WGS) entry which is preliminary data.</text>
</comment>
<keyword evidence="2" id="KW-1185">Reference proteome</keyword>
<dbReference type="GO" id="GO:0032259">
    <property type="term" value="P:methylation"/>
    <property type="evidence" value="ECO:0007669"/>
    <property type="project" value="UniProtKB-KW"/>
</dbReference>
<reference evidence="1 2" key="1">
    <citation type="submission" date="2020-08" db="EMBL/GenBank/DDBJ databases">
        <title>Sequencing the genomes of 1000 actinobacteria strains.</title>
        <authorList>
            <person name="Klenk H.-P."/>
        </authorList>
    </citation>
    <scope>NUCLEOTIDE SEQUENCE [LARGE SCALE GENOMIC DNA]</scope>
    <source>
        <strain evidence="1 2">DSM 44230</strain>
    </source>
</reference>
<dbReference type="AlphaFoldDB" id="A0A7W7FSA2"/>
<dbReference type="EMBL" id="JACHMH010000001">
    <property type="protein sequence ID" value="MBB4676866.1"/>
    <property type="molecule type" value="Genomic_DNA"/>
</dbReference>
<dbReference type="RefSeq" id="WP_247758681.1">
    <property type="nucleotide sequence ID" value="NZ_BAAAUI010000012.1"/>
</dbReference>
<evidence type="ECO:0000313" key="1">
    <source>
        <dbReference type="EMBL" id="MBB4676866.1"/>
    </source>
</evidence>
<dbReference type="Gene3D" id="3.40.50.150">
    <property type="entry name" value="Vaccinia Virus protein VP39"/>
    <property type="match status" value="1"/>
</dbReference>
<dbReference type="GO" id="GO:0008168">
    <property type="term" value="F:methyltransferase activity"/>
    <property type="evidence" value="ECO:0007669"/>
    <property type="project" value="UniProtKB-KW"/>
</dbReference>
<accession>A0A7W7FSA2</accession>
<proteinExistence type="predicted"/>
<dbReference type="CDD" id="cd02440">
    <property type="entry name" value="AdoMet_MTases"/>
    <property type="match status" value="1"/>
</dbReference>
<dbReference type="SUPFAM" id="SSF53335">
    <property type="entry name" value="S-adenosyl-L-methionine-dependent methyltransferases"/>
    <property type="match status" value="1"/>
</dbReference>
<gene>
    <name evidence="1" type="ORF">HNR67_002984</name>
</gene>
<sequence length="205" mass="21590">MTSAPPPRNSLAVFVSAVLRQPSLIGAVVPSSPALAARLASVVPGQGEPLVVELGAGTGAVSGAIEARLGGRGRYLAIELEQDLAQHVQSAYPAIEVVNANAADLDKVLADRGHGEPGSVDAVVSGLPWVLIPEQVQRQIIGHVADGIGQTGVFTTFAYVHALGMVGARKFRYLLESVFDEVLLTRVVWRNVPPAITYVCRRPKT</sequence>
<evidence type="ECO:0000313" key="2">
    <source>
        <dbReference type="Proteomes" id="UP000533598"/>
    </source>
</evidence>
<keyword evidence="1" id="KW-0489">Methyltransferase</keyword>
<dbReference type="Proteomes" id="UP000533598">
    <property type="component" value="Unassembled WGS sequence"/>
</dbReference>
<dbReference type="InterPro" id="IPR029063">
    <property type="entry name" value="SAM-dependent_MTases_sf"/>
</dbReference>
<name>A0A7W7FSA2_9PSEU</name>
<organism evidence="1 2">
    <name type="scientific">Crossiella cryophila</name>
    <dbReference type="NCBI Taxonomy" id="43355"/>
    <lineage>
        <taxon>Bacteria</taxon>
        <taxon>Bacillati</taxon>
        <taxon>Actinomycetota</taxon>
        <taxon>Actinomycetes</taxon>
        <taxon>Pseudonocardiales</taxon>
        <taxon>Pseudonocardiaceae</taxon>
        <taxon>Crossiella</taxon>
    </lineage>
</organism>
<keyword evidence="1" id="KW-0808">Transferase</keyword>
<protein>
    <submittedName>
        <fullName evidence="1">Phospholipid N-methyltransferase</fullName>
    </submittedName>
</protein>